<dbReference type="Proteomes" id="UP000279541">
    <property type="component" value="Chromosome"/>
</dbReference>
<name>A0ABM7BT33_9FLAO</name>
<dbReference type="InterPro" id="IPR056509">
    <property type="entry name" value="Imm33-like"/>
</dbReference>
<keyword evidence="3" id="KW-1185">Reference proteome</keyword>
<evidence type="ECO:0000313" key="2">
    <source>
        <dbReference type="EMBL" id="AZB02274.1"/>
    </source>
</evidence>
<protein>
    <recommendedName>
        <fullName evidence="1">Imm33-like domain-containing protein</fullName>
    </recommendedName>
</protein>
<proteinExistence type="predicted"/>
<evidence type="ECO:0000313" key="3">
    <source>
        <dbReference type="Proteomes" id="UP000279541"/>
    </source>
</evidence>
<organism evidence="2 3">
    <name type="scientific">Chryseobacterium joostei</name>
    <dbReference type="NCBI Taxonomy" id="112234"/>
    <lineage>
        <taxon>Bacteria</taxon>
        <taxon>Pseudomonadati</taxon>
        <taxon>Bacteroidota</taxon>
        <taxon>Flavobacteriia</taxon>
        <taxon>Flavobacteriales</taxon>
        <taxon>Weeksellaceae</taxon>
        <taxon>Chryseobacterium group</taxon>
        <taxon>Chryseobacterium</taxon>
    </lineage>
</organism>
<evidence type="ECO:0000259" key="1">
    <source>
        <dbReference type="Pfam" id="PF24719"/>
    </source>
</evidence>
<dbReference type="Pfam" id="PF24719">
    <property type="entry name" value="Imm33-like"/>
    <property type="match status" value="1"/>
</dbReference>
<sequence length="108" mass="12690">MSIIRNQSEICSHYGLSIIFPNFNQMVVISQGVYEGKDIEGIRYESPEHMSGWWLITDDYNDNIESLMTVHYHHIAFSRPDILKYLALPFGYRFLIENDEVEISKDDE</sequence>
<gene>
    <name evidence="2" type="ORF">EG359_10380</name>
</gene>
<reference evidence="2 3" key="1">
    <citation type="submission" date="2018-11" db="EMBL/GenBank/DDBJ databases">
        <title>Proposal to divide the Flavobacteriaceae and reorganize its genera based on Amino Acid Identity values calculated from whole genome sequences.</title>
        <authorList>
            <person name="Nicholson A.C."/>
            <person name="Gulvik C.A."/>
            <person name="Whitney A.M."/>
            <person name="Humrighouse B.W."/>
            <person name="Bell M."/>
            <person name="Holmes B."/>
            <person name="Steigerwalt A.G."/>
            <person name="Villarma A."/>
            <person name="Sheth M."/>
            <person name="Batra D."/>
            <person name="Pryor J."/>
            <person name="Bernardet J.-F."/>
            <person name="Hugo C."/>
            <person name="Kampfer P."/>
            <person name="Newman J."/>
            <person name="McQuiston J.R."/>
        </authorList>
    </citation>
    <scope>NUCLEOTIDE SEQUENCE [LARGE SCALE GENOMIC DNA]</scope>
    <source>
        <strain evidence="2 3">DSM 16927</strain>
    </source>
</reference>
<feature type="domain" description="Imm33-like" evidence="1">
    <location>
        <begin position="6"/>
        <end position="102"/>
    </location>
</feature>
<accession>A0ABM7BT33</accession>
<dbReference type="EMBL" id="CP033926">
    <property type="protein sequence ID" value="AZB02274.1"/>
    <property type="molecule type" value="Genomic_DNA"/>
</dbReference>